<dbReference type="Gene3D" id="1.10.260.40">
    <property type="entry name" value="lambda repressor-like DNA-binding domains"/>
    <property type="match status" value="1"/>
</dbReference>
<name>A0A7Y7B461_STRMO</name>
<evidence type="ECO:0000256" key="2">
    <source>
        <dbReference type="ARBA" id="ARBA00023125"/>
    </source>
</evidence>
<dbReference type="PROSITE" id="PS00356">
    <property type="entry name" value="HTH_LACI_1"/>
    <property type="match status" value="1"/>
</dbReference>
<sequence length="352" mass="35780">MSRTGESARSTDTAGGGPRRTVPTLEEVAARAGVGRGTASRVINGSPRVSARTRAAVEQAVADLGYIPNRAARALAAGSADAVALVLPEPGSGLPADPYFADLVRGVGAGLADSGLQLQLSLLRAPEEGRRCADQLAARRVDGVLLVSVHDDDPLPGLVAELGVPAVLTGRRPAGLPLTCVDSDDTGGARAALGHLLARGRRTVAVIAGPPGTDAARRLLDGCRQALGSAPDAALVEAAALTESGGRHAMRALLDRRPGLDAVLAASDAVAAGALQVLRARGRRVPADVAVTGFDDSAVARHTDPPLTSVRRPTEAVGRTMAAVLLARIQDPAAPAGPRIVLPTELVVREST</sequence>
<evidence type="ECO:0000313" key="6">
    <source>
        <dbReference type="EMBL" id="NVK78710.1"/>
    </source>
</evidence>
<dbReference type="InterPro" id="IPR000843">
    <property type="entry name" value="HTH_LacI"/>
</dbReference>
<keyword evidence="3" id="KW-0804">Transcription</keyword>
<dbReference type="CDD" id="cd06267">
    <property type="entry name" value="PBP1_LacI_sugar_binding-like"/>
    <property type="match status" value="1"/>
</dbReference>
<accession>A0A7Y7B461</accession>
<keyword evidence="2 6" id="KW-0238">DNA-binding</keyword>
<dbReference type="GO" id="GO:0000976">
    <property type="term" value="F:transcription cis-regulatory region binding"/>
    <property type="evidence" value="ECO:0007669"/>
    <property type="project" value="TreeGrafter"/>
</dbReference>
<dbReference type="Gene3D" id="3.40.50.2300">
    <property type="match status" value="2"/>
</dbReference>
<protein>
    <submittedName>
        <fullName evidence="6">LacI family DNA-binding transcriptional regulator</fullName>
    </submittedName>
</protein>
<dbReference type="PROSITE" id="PS50932">
    <property type="entry name" value="HTH_LACI_2"/>
    <property type="match status" value="1"/>
</dbReference>
<keyword evidence="1" id="KW-0805">Transcription regulation</keyword>
<evidence type="ECO:0000256" key="1">
    <source>
        <dbReference type="ARBA" id="ARBA00023015"/>
    </source>
</evidence>
<dbReference type="CDD" id="cd01392">
    <property type="entry name" value="HTH_LacI"/>
    <property type="match status" value="1"/>
</dbReference>
<keyword evidence="7" id="KW-1185">Reference proteome</keyword>
<dbReference type="SUPFAM" id="SSF47413">
    <property type="entry name" value="lambda repressor-like DNA-binding domains"/>
    <property type="match status" value="1"/>
</dbReference>
<dbReference type="Pfam" id="PF13377">
    <property type="entry name" value="Peripla_BP_3"/>
    <property type="match status" value="1"/>
</dbReference>
<feature type="region of interest" description="Disordered" evidence="4">
    <location>
        <begin position="1"/>
        <end position="23"/>
    </location>
</feature>
<comment type="caution">
    <text evidence="6">The sequence shown here is derived from an EMBL/GenBank/DDBJ whole genome shotgun (WGS) entry which is preliminary data.</text>
</comment>
<dbReference type="RefSeq" id="WP_171081071.1">
    <property type="nucleotide sequence ID" value="NZ_BNBU01000010.1"/>
</dbReference>
<feature type="domain" description="HTH lacI-type" evidence="5">
    <location>
        <begin position="23"/>
        <end position="77"/>
    </location>
</feature>
<organism evidence="6 7">
    <name type="scientific">Streptomyces morookaense</name>
    <name type="common">Streptoverticillium morookaense</name>
    <dbReference type="NCBI Taxonomy" id="1970"/>
    <lineage>
        <taxon>Bacteria</taxon>
        <taxon>Bacillati</taxon>
        <taxon>Actinomycetota</taxon>
        <taxon>Actinomycetes</taxon>
        <taxon>Kitasatosporales</taxon>
        <taxon>Streptomycetaceae</taxon>
        <taxon>Streptomyces</taxon>
    </lineage>
</organism>
<dbReference type="InterPro" id="IPR010982">
    <property type="entry name" value="Lambda_DNA-bd_dom_sf"/>
</dbReference>
<feature type="compositionally biased region" description="Polar residues" evidence="4">
    <location>
        <begin position="1"/>
        <end position="13"/>
    </location>
</feature>
<gene>
    <name evidence="6" type="ORF">HG542_13655</name>
</gene>
<evidence type="ECO:0000259" key="5">
    <source>
        <dbReference type="PROSITE" id="PS50932"/>
    </source>
</evidence>
<dbReference type="GO" id="GO:0003700">
    <property type="term" value="F:DNA-binding transcription factor activity"/>
    <property type="evidence" value="ECO:0007669"/>
    <property type="project" value="TreeGrafter"/>
</dbReference>
<dbReference type="AlphaFoldDB" id="A0A7Y7B461"/>
<proteinExistence type="predicted"/>
<dbReference type="InterPro" id="IPR028082">
    <property type="entry name" value="Peripla_BP_I"/>
</dbReference>
<evidence type="ECO:0000313" key="7">
    <source>
        <dbReference type="Proteomes" id="UP000587462"/>
    </source>
</evidence>
<evidence type="ECO:0000256" key="4">
    <source>
        <dbReference type="SAM" id="MobiDB-lite"/>
    </source>
</evidence>
<dbReference type="Pfam" id="PF00356">
    <property type="entry name" value="LacI"/>
    <property type="match status" value="1"/>
</dbReference>
<dbReference type="InterPro" id="IPR046335">
    <property type="entry name" value="LacI/GalR-like_sensor"/>
</dbReference>
<dbReference type="PANTHER" id="PTHR30146">
    <property type="entry name" value="LACI-RELATED TRANSCRIPTIONAL REPRESSOR"/>
    <property type="match status" value="1"/>
</dbReference>
<reference evidence="6 7" key="1">
    <citation type="submission" date="2020-04" db="EMBL/GenBank/DDBJ databases">
        <title>Draft Genome Sequence of Streptomyces morookaense DSM 40503, an 8-azaguanine-producing strain.</title>
        <authorList>
            <person name="Qi J."/>
            <person name="Gao J.-M."/>
        </authorList>
    </citation>
    <scope>NUCLEOTIDE SEQUENCE [LARGE SCALE GENOMIC DNA]</scope>
    <source>
        <strain evidence="6 7">DSM 40503</strain>
    </source>
</reference>
<evidence type="ECO:0000256" key="3">
    <source>
        <dbReference type="ARBA" id="ARBA00023163"/>
    </source>
</evidence>
<dbReference type="Proteomes" id="UP000587462">
    <property type="component" value="Unassembled WGS sequence"/>
</dbReference>
<dbReference type="SUPFAM" id="SSF53822">
    <property type="entry name" value="Periplasmic binding protein-like I"/>
    <property type="match status" value="1"/>
</dbReference>
<dbReference type="EMBL" id="JABBXF010000027">
    <property type="protein sequence ID" value="NVK78710.1"/>
    <property type="molecule type" value="Genomic_DNA"/>
</dbReference>
<dbReference type="SMART" id="SM00354">
    <property type="entry name" value="HTH_LACI"/>
    <property type="match status" value="1"/>
</dbReference>
<dbReference type="PANTHER" id="PTHR30146:SF109">
    <property type="entry name" value="HTH-TYPE TRANSCRIPTIONAL REGULATOR GALS"/>
    <property type="match status" value="1"/>
</dbReference>